<protein>
    <submittedName>
        <fullName evidence="1">Uncharacterized protein</fullName>
    </submittedName>
</protein>
<proteinExistence type="predicted"/>
<keyword evidence="2" id="KW-1185">Reference proteome</keyword>
<organism evidence="1 2">
    <name type="scientific">Sphaerospermopsis reniformis</name>
    <dbReference type="NCBI Taxonomy" id="531300"/>
    <lineage>
        <taxon>Bacteria</taxon>
        <taxon>Bacillati</taxon>
        <taxon>Cyanobacteriota</taxon>
        <taxon>Cyanophyceae</taxon>
        <taxon>Nostocales</taxon>
        <taxon>Aphanizomenonaceae</taxon>
        <taxon>Sphaerospermopsis</taxon>
    </lineage>
</organism>
<dbReference type="Proteomes" id="UP000300142">
    <property type="component" value="Unassembled WGS sequence"/>
</dbReference>
<dbReference type="RefSeq" id="WP_137667123.1">
    <property type="nucleotide sequence ID" value="NZ_BJCE01000046.1"/>
</dbReference>
<reference evidence="2" key="1">
    <citation type="submission" date="2019-02" db="EMBL/GenBank/DDBJ databases">
        <title>Draft genome sequence of Sphaerospermopsis reniformis NIES-1949.</title>
        <authorList>
            <person name="Yamaguchi H."/>
            <person name="Suzuki S."/>
            <person name="Kawachi M."/>
        </authorList>
    </citation>
    <scope>NUCLEOTIDE SEQUENCE [LARGE SCALE GENOMIC DNA]</scope>
    <source>
        <strain evidence="2">NIES-1949</strain>
    </source>
</reference>
<dbReference type="AlphaFoldDB" id="A0A479ZVV2"/>
<gene>
    <name evidence="1" type="ORF">SR1949_17830</name>
</gene>
<name>A0A479ZVV2_9CYAN</name>
<sequence>MARYQIGDFVAVVNKFERCGQIASVDEKGKGYKVNTGKDVVFFYEKDIVLISARKSPDIAAAMNKIDKTVGKEAWFTPDFSKSIKEFLTDDSGVARAFGDYVAKVHGNVLYACLKAVKDSGLELPKSISINLNIDFVFFKF</sequence>
<dbReference type="EMBL" id="BJCE01000046">
    <property type="protein sequence ID" value="GCL36677.1"/>
    <property type="molecule type" value="Genomic_DNA"/>
</dbReference>
<evidence type="ECO:0000313" key="2">
    <source>
        <dbReference type="Proteomes" id="UP000300142"/>
    </source>
</evidence>
<accession>A0A479ZVV2</accession>
<comment type="caution">
    <text evidence="1">The sequence shown here is derived from an EMBL/GenBank/DDBJ whole genome shotgun (WGS) entry which is preliminary data.</text>
</comment>
<evidence type="ECO:0000313" key="1">
    <source>
        <dbReference type="EMBL" id="GCL36677.1"/>
    </source>
</evidence>